<evidence type="ECO:0000256" key="1">
    <source>
        <dbReference type="ARBA" id="ARBA00022821"/>
    </source>
</evidence>
<evidence type="ECO:0000313" key="4">
    <source>
        <dbReference type="RefSeq" id="XP_060675794.1"/>
    </source>
</evidence>
<gene>
    <name evidence="4" type="primary">LOC132805053</name>
</gene>
<feature type="domain" description="NB-ARC" evidence="2">
    <location>
        <begin position="1"/>
        <end position="166"/>
    </location>
</feature>
<keyword evidence="1" id="KW-0611">Plant defense</keyword>
<dbReference type="Gene3D" id="3.40.50.300">
    <property type="entry name" value="P-loop containing nucleotide triphosphate hydrolases"/>
    <property type="match status" value="1"/>
</dbReference>
<dbReference type="RefSeq" id="XP_060675794.1">
    <property type="nucleotide sequence ID" value="XM_060819811.1"/>
</dbReference>
<dbReference type="GeneID" id="132805053"/>
<reference evidence="4" key="1">
    <citation type="submission" date="2025-08" db="UniProtKB">
        <authorList>
            <consortium name="RefSeq"/>
        </authorList>
    </citation>
    <scope>IDENTIFICATION</scope>
    <source>
        <tissue evidence="4">Seedling</tissue>
    </source>
</reference>
<keyword evidence="3" id="KW-1185">Reference proteome</keyword>
<organism evidence="3 4">
    <name type="scientific">Ziziphus jujuba</name>
    <name type="common">Chinese jujube</name>
    <name type="synonym">Ziziphus sativa</name>
    <dbReference type="NCBI Taxonomy" id="326968"/>
    <lineage>
        <taxon>Eukaryota</taxon>
        <taxon>Viridiplantae</taxon>
        <taxon>Streptophyta</taxon>
        <taxon>Embryophyta</taxon>
        <taxon>Tracheophyta</taxon>
        <taxon>Spermatophyta</taxon>
        <taxon>Magnoliopsida</taxon>
        <taxon>eudicotyledons</taxon>
        <taxon>Gunneridae</taxon>
        <taxon>Pentapetalae</taxon>
        <taxon>rosids</taxon>
        <taxon>fabids</taxon>
        <taxon>Rosales</taxon>
        <taxon>Rhamnaceae</taxon>
        <taxon>Paliureae</taxon>
        <taxon>Ziziphus</taxon>
    </lineage>
</organism>
<evidence type="ECO:0000259" key="2">
    <source>
        <dbReference type="Pfam" id="PF00931"/>
    </source>
</evidence>
<proteinExistence type="predicted"/>
<protein>
    <submittedName>
        <fullName evidence="4">Disease resistance protein At1g50180</fullName>
    </submittedName>
</protein>
<name>A0ABM4AGD7_ZIZJJ</name>
<dbReference type="InterPro" id="IPR027417">
    <property type="entry name" value="P-loop_NTPase"/>
</dbReference>
<dbReference type="PANTHER" id="PTHR36766:SF44">
    <property type="entry name" value="NBS-CODING RESISTANCE GENE ANALOG"/>
    <property type="match status" value="1"/>
</dbReference>
<accession>A0ABM4AGD7</accession>
<dbReference type="Proteomes" id="UP001652623">
    <property type="component" value="Chromosome 8"/>
</dbReference>
<dbReference type="Pfam" id="PF00931">
    <property type="entry name" value="NB-ARC"/>
    <property type="match status" value="1"/>
</dbReference>
<dbReference type="InterPro" id="IPR002182">
    <property type="entry name" value="NB-ARC"/>
</dbReference>
<sequence length="232" mass="26724">MGGLGKTTLAKKVYNGVKHHFDCSAWVFISQLYVLRDVLIDIFTQVGSPNENMKFERSKSGIDILEQKKNEREYLNALPEHGLIDSLKETLKEKRFLMVLDDIWTIVAWDFLKHAFPQGKEGSKILLTTRNREVATSADPWSSPIEPRLLTLEESWQLLHRKALPRDIMDENGCLPEYEKLGKEMAKKMCRTTSCGGGTWRLIEYKNYIGRMEEGDERHQFTLEQSASKATI</sequence>
<evidence type="ECO:0000313" key="3">
    <source>
        <dbReference type="Proteomes" id="UP001652623"/>
    </source>
</evidence>
<dbReference type="PANTHER" id="PTHR36766">
    <property type="entry name" value="PLANT BROAD-SPECTRUM MILDEW RESISTANCE PROTEIN RPW8"/>
    <property type="match status" value="1"/>
</dbReference>
<dbReference type="SUPFAM" id="SSF52540">
    <property type="entry name" value="P-loop containing nucleoside triphosphate hydrolases"/>
    <property type="match status" value="1"/>
</dbReference>